<dbReference type="EMBL" id="LNYO01000024">
    <property type="protein sequence ID" value="KTD32738.1"/>
    <property type="molecule type" value="Genomic_DNA"/>
</dbReference>
<gene>
    <name evidence="2" type="ORF">Lnau_2386</name>
</gene>
<feature type="compositionally biased region" description="Basic and acidic residues" evidence="1">
    <location>
        <begin position="35"/>
        <end position="47"/>
    </location>
</feature>
<dbReference type="AlphaFoldDB" id="A0A0W0WK74"/>
<feature type="compositionally biased region" description="Polar residues" evidence="1">
    <location>
        <begin position="58"/>
        <end position="70"/>
    </location>
</feature>
<dbReference type="PATRIC" id="fig|45070.6.peg.2519"/>
<reference evidence="2 3" key="1">
    <citation type="submission" date="2015-11" db="EMBL/GenBank/DDBJ databases">
        <title>Genomic analysis of 38 Legionella species identifies large and diverse effector repertoires.</title>
        <authorList>
            <person name="Burstein D."/>
            <person name="Amaro F."/>
            <person name="Zusman T."/>
            <person name="Lifshitz Z."/>
            <person name="Cohen O."/>
            <person name="Gilbert J.A."/>
            <person name="Pupko T."/>
            <person name="Shuman H.A."/>
            <person name="Segal G."/>
        </authorList>
    </citation>
    <scope>NUCLEOTIDE SEQUENCE [LARGE SCALE GENOMIC DNA]</scope>
    <source>
        <strain evidence="2 3">ATCC 49506</strain>
    </source>
</reference>
<dbReference type="Proteomes" id="UP000054725">
    <property type="component" value="Unassembled WGS sequence"/>
</dbReference>
<name>A0A0W0WK74_9GAMM</name>
<keyword evidence="3" id="KW-1185">Reference proteome</keyword>
<evidence type="ECO:0000313" key="2">
    <source>
        <dbReference type="EMBL" id="KTD32738.1"/>
    </source>
</evidence>
<comment type="caution">
    <text evidence="2">The sequence shown here is derived from an EMBL/GenBank/DDBJ whole genome shotgun (WGS) entry which is preliminary data.</text>
</comment>
<evidence type="ECO:0000256" key="1">
    <source>
        <dbReference type="SAM" id="MobiDB-lite"/>
    </source>
</evidence>
<protein>
    <submittedName>
        <fullName evidence="2">Uncharacterized protein</fullName>
    </submittedName>
</protein>
<dbReference type="STRING" id="45070.Lnau_2386"/>
<feature type="region of interest" description="Disordered" evidence="1">
    <location>
        <begin position="1"/>
        <end position="70"/>
    </location>
</feature>
<organism evidence="2 3">
    <name type="scientific">Legionella nautarum</name>
    <dbReference type="NCBI Taxonomy" id="45070"/>
    <lineage>
        <taxon>Bacteria</taxon>
        <taxon>Pseudomonadati</taxon>
        <taxon>Pseudomonadota</taxon>
        <taxon>Gammaproteobacteria</taxon>
        <taxon>Legionellales</taxon>
        <taxon>Legionellaceae</taxon>
        <taxon>Legionella</taxon>
    </lineage>
</organism>
<feature type="compositionally biased region" description="Polar residues" evidence="1">
    <location>
        <begin position="1"/>
        <end position="28"/>
    </location>
</feature>
<sequence length="70" mass="7508">MPKEPYQSSSPIPIPRRQTNPQTSQSSYPAFFSPKQEEAAKASERAESLISGDARMSPSASLQPLSSIAG</sequence>
<dbReference type="RefSeq" id="WP_058505389.1">
    <property type="nucleotide sequence ID" value="NZ_CAAAIF010000004.1"/>
</dbReference>
<evidence type="ECO:0000313" key="3">
    <source>
        <dbReference type="Proteomes" id="UP000054725"/>
    </source>
</evidence>
<proteinExistence type="predicted"/>
<dbReference type="OrthoDB" id="9980922at2"/>
<accession>A0A0W0WK74</accession>